<dbReference type="AlphaFoldDB" id="A0A4C1WDL5"/>
<gene>
    <name evidence="1" type="ORF">EVAR_38526_1</name>
</gene>
<keyword evidence="2" id="KW-1185">Reference proteome</keyword>
<name>A0A4C1WDL5_EUMVA</name>
<sequence>MRCVGSTLPDPSFFSPAFTIFRHCDAFVTNLTAAEFHALYRTPALPTASSGGDARRPIYRVTCELRFTGAASESAT</sequence>
<dbReference type="Proteomes" id="UP000299102">
    <property type="component" value="Unassembled WGS sequence"/>
</dbReference>
<reference evidence="1 2" key="1">
    <citation type="journal article" date="2019" name="Commun. Biol.">
        <title>The bagworm genome reveals a unique fibroin gene that provides high tensile strength.</title>
        <authorList>
            <person name="Kono N."/>
            <person name="Nakamura H."/>
            <person name="Ohtoshi R."/>
            <person name="Tomita M."/>
            <person name="Numata K."/>
            <person name="Arakawa K."/>
        </authorList>
    </citation>
    <scope>NUCLEOTIDE SEQUENCE [LARGE SCALE GENOMIC DNA]</scope>
</reference>
<accession>A0A4C1WDL5</accession>
<protein>
    <submittedName>
        <fullName evidence="1">Uncharacterized protein</fullName>
    </submittedName>
</protein>
<evidence type="ECO:0000313" key="1">
    <source>
        <dbReference type="EMBL" id="GBP48552.1"/>
    </source>
</evidence>
<organism evidence="1 2">
    <name type="scientific">Eumeta variegata</name>
    <name type="common">Bagworm moth</name>
    <name type="synonym">Eumeta japonica</name>
    <dbReference type="NCBI Taxonomy" id="151549"/>
    <lineage>
        <taxon>Eukaryota</taxon>
        <taxon>Metazoa</taxon>
        <taxon>Ecdysozoa</taxon>
        <taxon>Arthropoda</taxon>
        <taxon>Hexapoda</taxon>
        <taxon>Insecta</taxon>
        <taxon>Pterygota</taxon>
        <taxon>Neoptera</taxon>
        <taxon>Endopterygota</taxon>
        <taxon>Lepidoptera</taxon>
        <taxon>Glossata</taxon>
        <taxon>Ditrysia</taxon>
        <taxon>Tineoidea</taxon>
        <taxon>Psychidae</taxon>
        <taxon>Oiketicinae</taxon>
        <taxon>Eumeta</taxon>
    </lineage>
</organism>
<dbReference type="EMBL" id="BGZK01000526">
    <property type="protein sequence ID" value="GBP48552.1"/>
    <property type="molecule type" value="Genomic_DNA"/>
</dbReference>
<comment type="caution">
    <text evidence="1">The sequence shown here is derived from an EMBL/GenBank/DDBJ whole genome shotgun (WGS) entry which is preliminary data.</text>
</comment>
<proteinExistence type="predicted"/>
<evidence type="ECO:0000313" key="2">
    <source>
        <dbReference type="Proteomes" id="UP000299102"/>
    </source>
</evidence>